<dbReference type="InterPro" id="IPR013210">
    <property type="entry name" value="LRR_N_plant-typ"/>
</dbReference>
<dbReference type="GO" id="GO:0004672">
    <property type="term" value="F:protein kinase activity"/>
    <property type="evidence" value="ECO:0007669"/>
    <property type="project" value="InterPro"/>
</dbReference>
<evidence type="ECO:0000256" key="3">
    <source>
        <dbReference type="ARBA" id="ARBA00022692"/>
    </source>
</evidence>
<dbReference type="Proteomes" id="UP001229421">
    <property type="component" value="Unassembled WGS sequence"/>
</dbReference>
<keyword evidence="3 10" id="KW-0812">Transmembrane</keyword>
<evidence type="ECO:0000259" key="11">
    <source>
        <dbReference type="PROSITE" id="PS50011"/>
    </source>
</evidence>
<feature type="domain" description="Protein kinase" evidence="11">
    <location>
        <begin position="369"/>
        <end position="631"/>
    </location>
</feature>
<evidence type="ECO:0000256" key="2">
    <source>
        <dbReference type="ARBA" id="ARBA00022614"/>
    </source>
</evidence>
<keyword evidence="13" id="KW-1185">Reference proteome</keyword>
<sequence length="635" mass="70383">MHRPLHAQQQSSSSILTNLIKPFNNSLQFYIFHSPMNFINLITPIILCFLCFQPAIVFSNLAGDRASLISLRNAVAGNTLRWDLSSPTPCNWTGVICNNVTNRVTELRLPGDRLTGEIPVNTIGNLTALRALSLRNNRLSGSIPSDLERCSDLRALNLQNNQFSGELPATLFRLSNLNRLDVSNNNFSGEISPNFSNLTRLTHLHLQNNRFTGQIPDLNVNLVQFNISMNRLNGSIPARFSNFPFSSFSGNDLCGSPLSSCPDEDESNNLSAGVIAGIAIGSSLGTILIIAAAFYLCRKYIKSRNSRQVVQDMATPKPASPEKPAEYNFRSPDHIMASENTGSEEGFSGGAEELTFFGEGGFLLEDLLRASAEVLGKGVVGTTYKAYLDHGGEVIVKRLKNVCVSKREFSKRVVCIGELWHGNLLPIKGYYYGKEEKLIVFDFIPMGSLSSILHGNMDDRSQLTWEIRSKVAFEVACGLEYLHSHNLSHGNIKSNNILLTLEYRAYLSESGLIQLVSSSTPNLSGYRAPELIDTRITSKDADVYSFGILLLELLTGKDPTVLLNEEGVDLPTWVQSVDESRWRNDIFDMNLVTSNDNSDKITRLLHLGIRCASQVPRRRGSMIEVAKHIKKVCKF</sequence>
<dbReference type="InterPro" id="IPR001245">
    <property type="entry name" value="Ser-Thr/Tyr_kinase_cat_dom"/>
</dbReference>
<organism evidence="12 13">
    <name type="scientific">Tagetes erecta</name>
    <name type="common">African marigold</name>
    <dbReference type="NCBI Taxonomy" id="13708"/>
    <lineage>
        <taxon>Eukaryota</taxon>
        <taxon>Viridiplantae</taxon>
        <taxon>Streptophyta</taxon>
        <taxon>Embryophyta</taxon>
        <taxon>Tracheophyta</taxon>
        <taxon>Spermatophyta</taxon>
        <taxon>Magnoliopsida</taxon>
        <taxon>eudicotyledons</taxon>
        <taxon>Gunneridae</taxon>
        <taxon>Pentapetalae</taxon>
        <taxon>asterids</taxon>
        <taxon>campanulids</taxon>
        <taxon>Asterales</taxon>
        <taxon>Asteraceae</taxon>
        <taxon>Asteroideae</taxon>
        <taxon>Heliantheae alliance</taxon>
        <taxon>Tageteae</taxon>
        <taxon>Tagetes</taxon>
    </lineage>
</organism>
<dbReference type="InterPro" id="IPR001611">
    <property type="entry name" value="Leu-rich_rpt"/>
</dbReference>
<accession>A0AAD8K6Y0</accession>
<dbReference type="PANTHER" id="PTHR48010">
    <property type="entry name" value="OS05G0588300 PROTEIN"/>
    <property type="match status" value="1"/>
</dbReference>
<keyword evidence="7" id="KW-0067">ATP-binding</keyword>
<keyword evidence="2" id="KW-0433">Leucine-rich repeat</keyword>
<dbReference type="Pfam" id="PF07714">
    <property type="entry name" value="PK_Tyr_Ser-Thr"/>
    <property type="match status" value="1"/>
</dbReference>
<dbReference type="InterPro" id="IPR032675">
    <property type="entry name" value="LRR_dom_sf"/>
</dbReference>
<evidence type="ECO:0000256" key="8">
    <source>
        <dbReference type="ARBA" id="ARBA00022989"/>
    </source>
</evidence>
<name>A0AAD8K6Y0_TARER</name>
<dbReference type="EMBL" id="JAUHHV010000008">
    <property type="protein sequence ID" value="KAK1416031.1"/>
    <property type="molecule type" value="Genomic_DNA"/>
</dbReference>
<reference evidence="12" key="1">
    <citation type="journal article" date="2023" name="bioRxiv">
        <title>Improved chromosome-level genome assembly for marigold (Tagetes erecta).</title>
        <authorList>
            <person name="Jiang F."/>
            <person name="Yuan L."/>
            <person name="Wang S."/>
            <person name="Wang H."/>
            <person name="Xu D."/>
            <person name="Wang A."/>
            <person name="Fan W."/>
        </authorList>
    </citation>
    <scope>NUCLEOTIDE SEQUENCE</scope>
    <source>
        <strain evidence="12">WSJ</strain>
        <tissue evidence="12">Leaf</tissue>
    </source>
</reference>
<dbReference type="Pfam" id="PF13855">
    <property type="entry name" value="LRR_8"/>
    <property type="match status" value="1"/>
</dbReference>
<dbReference type="PROSITE" id="PS50011">
    <property type="entry name" value="PROTEIN_KINASE_DOM"/>
    <property type="match status" value="1"/>
</dbReference>
<dbReference type="Gene3D" id="3.30.200.20">
    <property type="entry name" value="Phosphorylase Kinase, domain 1"/>
    <property type="match status" value="1"/>
</dbReference>
<proteinExistence type="predicted"/>
<dbReference type="Gene3D" id="1.10.510.10">
    <property type="entry name" value="Transferase(Phosphotransferase) domain 1"/>
    <property type="match status" value="1"/>
</dbReference>
<evidence type="ECO:0000256" key="6">
    <source>
        <dbReference type="ARBA" id="ARBA00022741"/>
    </source>
</evidence>
<dbReference type="GO" id="GO:0016020">
    <property type="term" value="C:membrane"/>
    <property type="evidence" value="ECO:0007669"/>
    <property type="project" value="UniProtKB-SubCell"/>
</dbReference>
<dbReference type="InterPro" id="IPR050994">
    <property type="entry name" value="At_inactive_RLKs"/>
</dbReference>
<dbReference type="InterPro" id="IPR000719">
    <property type="entry name" value="Prot_kinase_dom"/>
</dbReference>
<protein>
    <recommendedName>
        <fullName evidence="11">Protein kinase domain-containing protein</fullName>
    </recommendedName>
</protein>
<keyword evidence="9 10" id="KW-0472">Membrane</keyword>
<keyword evidence="4" id="KW-0732">Signal</keyword>
<evidence type="ECO:0000256" key="1">
    <source>
        <dbReference type="ARBA" id="ARBA00004370"/>
    </source>
</evidence>
<evidence type="ECO:0000256" key="4">
    <source>
        <dbReference type="ARBA" id="ARBA00022729"/>
    </source>
</evidence>
<evidence type="ECO:0000256" key="10">
    <source>
        <dbReference type="SAM" id="Phobius"/>
    </source>
</evidence>
<evidence type="ECO:0000313" key="13">
    <source>
        <dbReference type="Proteomes" id="UP001229421"/>
    </source>
</evidence>
<dbReference type="SUPFAM" id="SSF56112">
    <property type="entry name" value="Protein kinase-like (PK-like)"/>
    <property type="match status" value="1"/>
</dbReference>
<dbReference type="GO" id="GO:0005524">
    <property type="term" value="F:ATP binding"/>
    <property type="evidence" value="ECO:0007669"/>
    <property type="project" value="UniProtKB-KW"/>
</dbReference>
<comment type="subcellular location">
    <subcellularLocation>
        <location evidence="1">Membrane</location>
    </subcellularLocation>
</comment>
<keyword evidence="6" id="KW-0547">Nucleotide-binding</keyword>
<comment type="caution">
    <text evidence="12">The sequence shown here is derived from an EMBL/GenBank/DDBJ whole genome shotgun (WGS) entry which is preliminary data.</text>
</comment>
<keyword evidence="5" id="KW-0677">Repeat</keyword>
<dbReference type="FunFam" id="3.80.10.10:FF:000234">
    <property type="entry name" value="Probable inactive receptor kinase RLK902"/>
    <property type="match status" value="1"/>
</dbReference>
<dbReference type="PANTHER" id="PTHR48010:SF36">
    <property type="entry name" value="LEUCINE-RICH REPEAT PROTEIN, PLANT-TYPE-RELATED"/>
    <property type="match status" value="1"/>
</dbReference>
<feature type="transmembrane region" description="Helical" evidence="10">
    <location>
        <begin position="270"/>
        <end position="297"/>
    </location>
</feature>
<keyword evidence="8 10" id="KW-1133">Transmembrane helix</keyword>
<feature type="transmembrane region" description="Helical" evidence="10">
    <location>
        <begin position="38"/>
        <end position="62"/>
    </location>
</feature>
<evidence type="ECO:0000313" key="12">
    <source>
        <dbReference type="EMBL" id="KAK1416031.1"/>
    </source>
</evidence>
<evidence type="ECO:0000256" key="7">
    <source>
        <dbReference type="ARBA" id="ARBA00022840"/>
    </source>
</evidence>
<gene>
    <name evidence="12" type="ORF">QVD17_31819</name>
</gene>
<dbReference type="SUPFAM" id="SSF52058">
    <property type="entry name" value="L domain-like"/>
    <property type="match status" value="1"/>
</dbReference>
<dbReference type="Pfam" id="PF08263">
    <property type="entry name" value="LRRNT_2"/>
    <property type="match status" value="1"/>
</dbReference>
<dbReference type="InterPro" id="IPR011009">
    <property type="entry name" value="Kinase-like_dom_sf"/>
</dbReference>
<evidence type="ECO:0000256" key="9">
    <source>
        <dbReference type="ARBA" id="ARBA00023136"/>
    </source>
</evidence>
<dbReference type="Pfam" id="PF00560">
    <property type="entry name" value="LRR_1"/>
    <property type="match status" value="2"/>
</dbReference>
<evidence type="ECO:0000256" key="5">
    <source>
        <dbReference type="ARBA" id="ARBA00022737"/>
    </source>
</evidence>
<dbReference type="Gene3D" id="3.80.10.10">
    <property type="entry name" value="Ribonuclease Inhibitor"/>
    <property type="match status" value="2"/>
</dbReference>
<dbReference type="AlphaFoldDB" id="A0AAD8K6Y0"/>